<evidence type="ECO:0000313" key="2">
    <source>
        <dbReference type="Proteomes" id="UP001320706"/>
    </source>
</evidence>
<proteinExistence type="predicted"/>
<accession>A0ACC3SL10</accession>
<gene>
    <name evidence="1" type="ORF">M8818_000886</name>
</gene>
<comment type="caution">
    <text evidence="1">The sequence shown here is derived from an EMBL/GenBank/DDBJ whole genome shotgun (WGS) entry which is preliminary data.</text>
</comment>
<name>A0ACC3SL10_9PEZI</name>
<sequence length="415" mass="46900">MASYNDVYTCGGGYEYLLRSANYSGKTDVDSYLFEGSVCTPRKLYHESLRTSLSQLCHPEREKYPPRAEPRVERPKKATGRKRVYIRQDGKTKTSSVVEISTGVDTASVAPNLERVSSGTERHLSTHCTSCADIFYRISQWESSQSDEPDNGGPVSVYTNIHSSPRFAVTLVVGSRNNDCVQNLKEHKEKSAGRSPGRLPYLTLLFRPLEVQFLLINAAWKILEDIITTQVSRPMHTGNRWSHANVVTQIGNITSMAQAQLETSGEFTTDRFWKRIQTKNRIIRSILEDTKTAETVAEHVYDCHNEFRRNPCITSQGLSDSARHLLESIQQRRKTVEKYDGLKSIMLQVDARNKAALENCKAQITGLENDLSAMRLENYEPKAELDAQSSEPPVLDHEYQPTNGTFVSRYASHQT</sequence>
<dbReference type="EMBL" id="JAMKPW020000004">
    <property type="protein sequence ID" value="KAK8219155.1"/>
    <property type="molecule type" value="Genomic_DNA"/>
</dbReference>
<dbReference type="Proteomes" id="UP001320706">
    <property type="component" value="Unassembled WGS sequence"/>
</dbReference>
<evidence type="ECO:0000313" key="1">
    <source>
        <dbReference type="EMBL" id="KAK8219155.1"/>
    </source>
</evidence>
<reference evidence="1" key="1">
    <citation type="submission" date="2024-02" db="EMBL/GenBank/DDBJ databases">
        <title>Metagenome Assembled Genome of Zalaria obscura JY119.</title>
        <authorList>
            <person name="Vighnesh L."/>
            <person name="Jagadeeshwari U."/>
            <person name="Venkata Ramana C."/>
            <person name="Sasikala C."/>
        </authorList>
    </citation>
    <scope>NUCLEOTIDE SEQUENCE</scope>
    <source>
        <strain evidence="1">JY119</strain>
    </source>
</reference>
<organism evidence="1 2">
    <name type="scientific">Zalaria obscura</name>
    <dbReference type="NCBI Taxonomy" id="2024903"/>
    <lineage>
        <taxon>Eukaryota</taxon>
        <taxon>Fungi</taxon>
        <taxon>Dikarya</taxon>
        <taxon>Ascomycota</taxon>
        <taxon>Pezizomycotina</taxon>
        <taxon>Dothideomycetes</taxon>
        <taxon>Dothideomycetidae</taxon>
        <taxon>Dothideales</taxon>
        <taxon>Zalariaceae</taxon>
        <taxon>Zalaria</taxon>
    </lineage>
</organism>
<protein>
    <submittedName>
        <fullName evidence="1">Uncharacterized protein</fullName>
    </submittedName>
</protein>
<keyword evidence="2" id="KW-1185">Reference proteome</keyword>